<dbReference type="GO" id="GO:0015036">
    <property type="term" value="F:disulfide oxidoreductase activity"/>
    <property type="evidence" value="ECO:0007669"/>
    <property type="project" value="InterPro"/>
</dbReference>
<dbReference type="AlphaFoldDB" id="A0A3P5XP55"/>
<dbReference type="PANTHER" id="PTHR42852:SF6">
    <property type="entry name" value="THIOL:DISULFIDE INTERCHANGE PROTEIN DSBE"/>
    <property type="match status" value="1"/>
</dbReference>
<reference evidence="8 9" key="1">
    <citation type="submission" date="2018-11" db="EMBL/GenBank/DDBJ databases">
        <authorList>
            <person name="Criscuolo A."/>
        </authorList>
    </citation>
    <scope>NUCLEOTIDE SEQUENCE [LARGE SCALE GENOMIC DNA]</scope>
    <source>
        <strain evidence="8">ACIP111625</strain>
    </source>
</reference>
<dbReference type="InterPro" id="IPR013740">
    <property type="entry name" value="Redoxin"/>
</dbReference>
<dbReference type="Pfam" id="PF08534">
    <property type="entry name" value="Redoxin"/>
    <property type="match status" value="1"/>
</dbReference>
<dbReference type="RefSeq" id="WP_124087308.1">
    <property type="nucleotide sequence ID" value="NZ_UXAW01000080.1"/>
</dbReference>
<sequence>MSGKWLIALPPVLFAGLAVLFWVGMQRDNPGELPSTFVGRPAPVLPATALPGTPLLSAEDLRAGEVTVVNFWASWCPPCRAEHPVLQAMADKGIRVAGVNMMDKEADALSYLEGAGNPFFAIATDPDGRNRVEWGVSAPPETFIVAGDGRVLFKFTGPLVGTDYEARFIPALEAALN</sequence>
<dbReference type="Proteomes" id="UP000277498">
    <property type="component" value="Unassembled WGS sequence"/>
</dbReference>
<keyword evidence="5" id="KW-0676">Redox-active center</keyword>
<dbReference type="GO" id="GO:0017004">
    <property type="term" value="P:cytochrome complex assembly"/>
    <property type="evidence" value="ECO:0007669"/>
    <property type="project" value="UniProtKB-KW"/>
</dbReference>
<evidence type="ECO:0000256" key="2">
    <source>
        <dbReference type="ARBA" id="ARBA00007758"/>
    </source>
</evidence>
<protein>
    <submittedName>
        <fullName evidence="8">Thiol:disulfide interchange protein CycY</fullName>
    </submittedName>
</protein>
<name>A0A3P5XP55_9RHOB</name>
<dbReference type="InterPro" id="IPR017937">
    <property type="entry name" value="Thioredoxin_CS"/>
</dbReference>
<dbReference type="InterPro" id="IPR036249">
    <property type="entry name" value="Thioredoxin-like_sf"/>
</dbReference>
<feature type="transmembrane region" description="Helical" evidence="6">
    <location>
        <begin position="6"/>
        <end position="25"/>
    </location>
</feature>
<dbReference type="InterPro" id="IPR004799">
    <property type="entry name" value="Periplasmic_diS_OxRdtase_DsbE"/>
</dbReference>
<accession>A0A3P5XP55</accession>
<keyword evidence="6" id="KW-0812">Transmembrane</keyword>
<organism evidence="8 9">
    <name type="scientific">Pseudogemmobacter humi</name>
    <dbReference type="NCBI Taxonomy" id="2483812"/>
    <lineage>
        <taxon>Bacteria</taxon>
        <taxon>Pseudomonadati</taxon>
        <taxon>Pseudomonadota</taxon>
        <taxon>Alphaproteobacteria</taxon>
        <taxon>Rhodobacterales</taxon>
        <taxon>Paracoccaceae</taxon>
        <taxon>Pseudogemmobacter</taxon>
    </lineage>
</organism>
<dbReference type="InterPro" id="IPR013766">
    <property type="entry name" value="Thioredoxin_domain"/>
</dbReference>
<dbReference type="PANTHER" id="PTHR42852">
    <property type="entry name" value="THIOL:DISULFIDE INTERCHANGE PROTEIN DSBE"/>
    <property type="match status" value="1"/>
</dbReference>
<comment type="similarity">
    <text evidence="2">Belongs to the thioredoxin family. DsbE subfamily.</text>
</comment>
<keyword evidence="6" id="KW-1133">Transmembrane helix</keyword>
<evidence type="ECO:0000256" key="5">
    <source>
        <dbReference type="ARBA" id="ARBA00023284"/>
    </source>
</evidence>
<proteinExistence type="inferred from homology"/>
<evidence type="ECO:0000256" key="6">
    <source>
        <dbReference type="SAM" id="Phobius"/>
    </source>
</evidence>
<dbReference type="SUPFAM" id="SSF52833">
    <property type="entry name" value="Thioredoxin-like"/>
    <property type="match status" value="1"/>
</dbReference>
<keyword evidence="9" id="KW-1185">Reference proteome</keyword>
<evidence type="ECO:0000256" key="4">
    <source>
        <dbReference type="ARBA" id="ARBA00023157"/>
    </source>
</evidence>
<dbReference type="Gene3D" id="3.40.30.10">
    <property type="entry name" value="Glutaredoxin"/>
    <property type="match status" value="1"/>
</dbReference>
<dbReference type="NCBIfam" id="TIGR00385">
    <property type="entry name" value="dsbE"/>
    <property type="match status" value="1"/>
</dbReference>
<dbReference type="PROSITE" id="PS51352">
    <property type="entry name" value="THIOREDOXIN_2"/>
    <property type="match status" value="1"/>
</dbReference>
<dbReference type="GO" id="GO:0030288">
    <property type="term" value="C:outer membrane-bounded periplasmic space"/>
    <property type="evidence" value="ECO:0007669"/>
    <property type="project" value="InterPro"/>
</dbReference>
<dbReference type="InterPro" id="IPR050553">
    <property type="entry name" value="Thioredoxin_ResA/DsbE_sf"/>
</dbReference>
<keyword evidence="6" id="KW-0472">Membrane</keyword>
<evidence type="ECO:0000256" key="1">
    <source>
        <dbReference type="ARBA" id="ARBA00004196"/>
    </source>
</evidence>
<keyword evidence="3" id="KW-0201">Cytochrome c-type biogenesis</keyword>
<evidence type="ECO:0000259" key="7">
    <source>
        <dbReference type="PROSITE" id="PS51352"/>
    </source>
</evidence>
<dbReference type="OrthoDB" id="9799347at2"/>
<gene>
    <name evidence="8" type="primary">cycY</name>
    <name evidence="8" type="ORF">XINFAN_02568</name>
</gene>
<comment type="subcellular location">
    <subcellularLocation>
        <location evidence="1">Cell envelope</location>
    </subcellularLocation>
</comment>
<keyword evidence="4" id="KW-1015">Disulfide bond</keyword>
<dbReference type="EMBL" id="UXAW01000080">
    <property type="protein sequence ID" value="VDC30542.1"/>
    <property type="molecule type" value="Genomic_DNA"/>
</dbReference>
<evidence type="ECO:0000256" key="3">
    <source>
        <dbReference type="ARBA" id="ARBA00022748"/>
    </source>
</evidence>
<feature type="domain" description="Thioredoxin" evidence="7">
    <location>
        <begin position="36"/>
        <end position="177"/>
    </location>
</feature>
<evidence type="ECO:0000313" key="8">
    <source>
        <dbReference type="EMBL" id="VDC30542.1"/>
    </source>
</evidence>
<evidence type="ECO:0000313" key="9">
    <source>
        <dbReference type="Proteomes" id="UP000277498"/>
    </source>
</evidence>
<dbReference type="PROSITE" id="PS00194">
    <property type="entry name" value="THIOREDOXIN_1"/>
    <property type="match status" value="1"/>
</dbReference>